<dbReference type="InterPro" id="IPR017200">
    <property type="entry name" value="PqqE-like"/>
</dbReference>
<dbReference type="PANTHER" id="PTHR11228">
    <property type="entry name" value="RADICAL SAM DOMAIN PROTEIN"/>
    <property type="match status" value="1"/>
</dbReference>
<dbReference type="SUPFAM" id="SSF102114">
    <property type="entry name" value="Radical SAM enzymes"/>
    <property type="match status" value="1"/>
</dbReference>
<evidence type="ECO:0000259" key="7">
    <source>
        <dbReference type="PROSITE" id="PS51918"/>
    </source>
</evidence>
<keyword evidence="6" id="KW-0411">Iron-sulfur</keyword>
<evidence type="ECO:0000256" key="5">
    <source>
        <dbReference type="ARBA" id="ARBA00023004"/>
    </source>
</evidence>
<dbReference type="Proteomes" id="UP000214588">
    <property type="component" value="Unassembled WGS sequence"/>
</dbReference>
<dbReference type="CDD" id="cd21123">
    <property type="entry name" value="SPASM_MftC-like"/>
    <property type="match status" value="1"/>
</dbReference>
<protein>
    <submittedName>
        <fullName evidence="8">Putative heme d1 biosynthesis radical SAM protein NirJ2</fullName>
    </submittedName>
</protein>
<comment type="caution">
    <text evidence="8">The sequence shown here is derived from an EMBL/GenBank/DDBJ whole genome shotgun (WGS) entry which is preliminary data.</text>
</comment>
<keyword evidence="4" id="KW-0479">Metal-binding</keyword>
<dbReference type="NCBIfam" id="TIGR04055">
    <property type="entry name" value="rSAM_NirJ2"/>
    <property type="match status" value="1"/>
</dbReference>
<dbReference type="EMBL" id="NIQC01000035">
    <property type="protein sequence ID" value="OWZ82876.1"/>
    <property type="molecule type" value="Genomic_DNA"/>
</dbReference>
<gene>
    <name evidence="8" type="primary">nirJ2</name>
    <name evidence="8" type="ORF">CDO51_11610</name>
</gene>
<dbReference type="CDD" id="cd01335">
    <property type="entry name" value="Radical_SAM"/>
    <property type="match status" value="1"/>
</dbReference>
<dbReference type="InterPro" id="IPR058240">
    <property type="entry name" value="rSAM_sf"/>
</dbReference>
<evidence type="ECO:0000256" key="6">
    <source>
        <dbReference type="ARBA" id="ARBA00023014"/>
    </source>
</evidence>
<name>A0A226BV53_9FIRM</name>
<dbReference type="AlphaFoldDB" id="A0A226BV53"/>
<dbReference type="OrthoDB" id="9808591at2"/>
<dbReference type="GO" id="GO:0003824">
    <property type="term" value="F:catalytic activity"/>
    <property type="evidence" value="ECO:0007669"/>
    <property type="project" value="InterPro"/>
</dbReference>
<evidence type="ECO:0000256" key="2">
    <source>
        <dbReference type="ARBA" id="ARBA00022485"/>
    </source>
</evidence>
<evidence type="ECO:0000256" key="3">
    <source>
        <dbReference type="ARBA" id="ARBA00022691"/>
    </source>
</evidence>
<sequence>MLVSWNTTSSCHLRCKHCYREAGEKETRELTTEEGKRLLDEVKRAGFKIMIFSGGEPLARGDIYELIEHAKLIGLRPVLGTSGTTITRDVAKKLKEAGALRLGISLDSIRPEVHDEFRQTVGSFNDAITGMKNCKAEGLDFQIHTTIVEQNVEEFEEITDFAVELGAKAHHVFFLVPTGRAKDIETEAIRQKQYEQLLHRIMDKQKQVDIELKPTCAPQFMRIASMKGLDMRFTRGCLAGTSYCCITPNGDVNPCPYLPEKVGNVLETPFDEIWENSDMFKELRTLDFGGKCGDCDYLEKCSGCRARAYYYYNKDYLAQDPWCLYKKSGETNEANV</sequence>
<dbReference type="InterPro" id="IPR050377">
    <property type="entry name" value="Radical_SAM_PqqE_MftC-like"/>
</dbReference>
<keyword evidence="3" id="KW-0949">S-adenosyl-L-methionine</keyword>
<dbReference type="InterPro" id="IPR027633">
    <property type="entry name" value="rSAM_NirJ2"/>
</dbReference>
<dbReference type="InterPro" id="IPR006638">
    <property type="entry name" value="Elp3/MiaA/NifB-like_rSAM"/>
</dbReference>
<dbReference type="GO" id="GO:0046872">
    <property type="term" value="F:metal ion binding"/>
    <property type="evidence" value="ECO:0007669"/>
    <property type="project" value="UniProtKB-KW"/>
</dbReference>
<evidence type="ECO:0000313" key="8">
    <source>
        <dbReference type="EMBL" id="OWZ82876.1"/>
    </source>
</evidence>
<dbReference type="Pfam" id="PF13186">
    <property type="entry name" value="SPASM"/>
    <property type="match status" value="1"/>
</dbReference>
<reference evidence="8 9" key="1">
    <citation type="submission" date="2017-06" db="EMBL/GenBank/DDBJ databases">
        <title>Draft Genome Sequence of Natranaerobius trueperi halophilic, alkalithermophilic bacteria from soda lakes.</title>
        <authorList>
            <person name="Zhao B."/>
        </authorList>
    </citation>
    <scope>NUCLEOTIDE SEQUENCE [LARGE SCALE GENOMIC DNA]</scope>
    <source>
        <strain evidence="8 9">DSM 18760</strain>
    </source>
</reference>
<dbReference type="InterPro" id="IPR013785">
    <property type="entry name" value="Aldolase_TIM"/>
</dbReference>
<dbReference type="GO" id="GO:0051539">
    <property type="term" value="F:4 iron, 4 sulfur cluster binding"/>
    <property type="evidence" value="ECO:0007669"/>
    <property type="project" value="UniProtKB-KW"/>
</dbReference>
<evidence type="ECO:0000256" key="4">
    <source>
        <dbReference type="ARBA" id="ARBA00022723"/>
    </source>
</evidence>
<dbReference type="SFLD" id="SFLDG01067">
    <property type="entry name" value="SPASM/twitch_domain_containing"/>
    <property type="match status" value="1"/>
</dbReference>
<dbReference type="SMART" id="SM00729">
    <property type="entry name" value="Elp3"/>
    <property type="match status" value="1"/>
</dbReference>
<dbReference type="InterPro" id="IPR007197">
    <property type="entry name" value="rSAM"/>
</dbReference>
<organism evidence="8 9">
    <name type="scientific">Natranaerobius trueperi</name>
    <dbReference type="NCBI Taxonomy" id="759412"/>
    <lineage>
        <taxon>Bacteria</taxon>
        <taxon>Bacillati</taxon>
        <taxon>Bacillota</taxon>
        <taxon>Clostridia</taxon>
        <taxon>Natranaerobiales</taxon>
        <taxon>Natranaerobiaceae</taxon>
        <taxon>Natranaerobius</taxon>
    </lineage>
</organism>
<dbReference type="InterPro" id="IPR023885">
    <property type="entry name" value="4Fe4S-binding_SPASM_dom"/>
</dbReference>
<evidence type="ECO:0000256" key="1">
    <source>
        <dbReference type="ARBA" id="ARBA00001966"/>
    </source>
</evidence>
<accession>A0A226BV53</accession>
<keyword evidence="5" id="KW-0408">Iron</keyword>
<dbReference type="Gene3D" id="3.20.20.70">
    <property type="entry name" value="Aldolase class I"/>
    <property type="match status" value="1"/>
</dbReference>
<dbReference type="SFLD" id="SFLDS00029">
    <property type="entry name" value="Radical_SAM"/>
    <property type="match status" value="1"/>
</dbReference>
<keyword evidence="9" id="KW-1185">Reference proteome</keyword>
<feature type="domain" description="Radical SAM core" evidence="7">
    <location>
        <begin position="1"/>
        <end position="211"/>
    </location>
</feature>
<dbReference type="RefSeq" id="WP_089024403.1">
    <property type="nucleotide sequence ID" value="NZ_NIQC01000035.1"/>
</dbReference>
<dbReference type="PROSITE" id="PS51918">
    <property type="entry name" value="RADICAL_SAM"/>
    <property type="match status" value="1"/>
</dbReference>
<keyword evidence="2" id="KW-0004">4Fe-4S</keyword>
<proteinExistence type="predicted"/>
<dbReference type="Pfam" id="PF04055">
    <property type="entry name" value="Radical_SAM"/>
    <property type="match status" value="1"/>
</dbReference>
<dbReference type="PANTHER" id="PTHR11228:SF34">
    <property type="entry name" value="TUNGSTEN-CONTAINING ALDEHYDE FERREDOXIN OXIDOREDUCTASE COFACTOR MODIFYING PROTEIN"/>
    <property type="match status" value="1"/>
</dbReference>
<dbReference type="NCBIfam" id="TIGR04085">
    <property type="entry name" value="rSAM_more_4Fe4S"/>
    <property type="match status" value="1"/>
</dbReference>
<dbReference type="PIRSF" id="PIRSF037420">
    <property type="entry name" value="PQQ_syn_pqqE"/>
    <property type="match status" value="1"/>
</dbReference>
<comment type="cofactor">
    <cofactor evidence="1">
        <name>[4Fe-4S] cluster</name>
        <dbReference type="ChEBI" id="CHEBI:49883"/>
    </cofactor>
</comment>
<evidence type="ECO:0000313" key="9">
    <source>
        <dbReference type="Proteomes" id="UP000214588"/>
    </source>
</evidence>
<dbReference type="SFLD" id="SFLDG01386">
    <property type="entry name" value="main_SPASM_domain-containing"/>
    <property type="match status" value="1"/>
</dbReference>